<gene>
    <name evidence="2" type="ORF">ACFPZF_15535</name>
</gene>
<keyword evidence="1" id="KW-1133">Transmembrane helix</keyword>
<keyword evidence="1" id="KW-0472">Membrane</keyword>
<dbReference type="CDD" id="cd00657">
    <property type="entry name" value="Ferritin_like"/>
    <property type="match status" value="1"/>
</dbReference>
<evidence type="ECO:0000256" key="1">
    <source>
        <dbReference type="SAM" id="Phobius"/>
    </source>
</evidence>
<evidence type="ECO:0000313" key="3">
    <source>
        <dbReference type="Proteomes" id="UP001596066"/>
    </source>
</evidence>
<proteinExistence type="predicted"/>
<dbReference type="RefSeq" id="WP_346147379.1">
    <property type="nucleotide sequence ID" value="NZ_BAAAUA010000034.1"/>
</dbReference>
<dbReference type="InterPro" id="IPR012348">
    <property type="entry name" value="RNR-like"/>
</dbReference>
<dbReference type="EMBL" id="JBHSOC010000022">
    <property type="protein sequence ID" value="MFC5642760.1"/>
    <property type="molecule type" value="Genomic_DNA"/>
</dbReference>
<dbReference type="InterPro" id="IPR009078">
    <property type="entry name" value="Ferritin-like_SF"/>
</dbReference>
<comment type="caution">
    <text evidence="2">The sequence shown here is derived from an EMBL/GenBank/DDBJ whole genome shotgun (WGS) entry which is preliminary data.</text>
</comment>
<dbReference type="Gene3D" id="1.10.620.20">
    <property type="entry name" value="Ribonucleotide Reductase, subunit A"/>
    <property type="match status" value="1"/>
</dbReference>
<feature type="transmembrane region" description="Helical" evidence="1">
    <location>
        <begin position="182"/>
        <end position="203"/>
    </location>
</feature>
<organism evidence="2 3">
    <name type="scientific">Kitasatospora cinereorecta</name>
    <dbReference type="NCBI Taxonomy" id="285560"/>
    <lineage>
        <taxon>Bacteria</taxon>
        <taxon>Bacillati</taxon>
        <taxon>Actinomycetota</taxon>
        <taxon>Actinomycetes</taxon>
        <taxon>Kitasatosporales</taxon>
        <taxon>Streptomycetaceae</taxon>
        <taxon>Kitasatospora</taxon>
    </lineage>
</organism>
<sequence length="242" mass="26663">MPFTTWVDHFTDEAARRRRRGDPDWDTGATLPDTVWRSLQKFQVGENGDGANLIGKAELAGDPSYTAAVRLFVAEEQNHARLLARLLAADGRPTLDSHWSDRIFVRVRRLFGLRLELMVLMIAELVAVPYYRTVRDGAGSPLAREVAGRILADERRHIPFHCDRLRASVAELPAAVRPAVMFAWRLLLLAAAVFVAVDHGPALHALRMPRTRFALEVVRSASPVVTAILAPHGTAALAPGTA</sequence>
<reference evidence="3" key="1">
    <citation type="journal article" date="2019" name="Int. J. Syst. Evol. Microbiol.">
        <title>The Global Catalogue of Microorganisms (GCM) 10K type strain sequencing project: providing services to taxonomists for standard genome sequencing and annotation.</title>
        <authorList>
            <consortium name="The Broad Institute Genomics Platform"/>
            <consortium name="The Broad Institute Genome Sequencing Center for Infectious Disease"/>
            <person name="Wu L."/>
            <person name="Ma J."/>
        </authorList>
    </citation>
    <scope>NUCLEOTIDE SEQUENCE [LARGE SCALE GENOMIC DNA]</scope>
    <source>
        <strain evidence="3">CGMCC 4.1622</strain>
    </source>
</reference>
<feature type="transmembrane region" description="Helical" evidence="1">
    <location>
        <begin position="111"/>
        <end position="131"/>
    </location>
</feature>
<protein>
    <submittedName>
        <fullName evidence="2">Ferritin-like domain-containing protein</fullName>
    </submittedName>
</protein>
<dbReference type="Proteomes" id="UP001596066">
    <property type="component" value="Unassembled WGS sequence"/>
</dbReference>
<keyword evidence="1" id="KW-0812">Transmembrane</keyword>
<keyword evidence="3" id="KW-1185">Reference proteome</keyword>
<dbReference type="SUPFAM" id="SSF47240">
    <property type="entry name" value="Ferritin-like"/>
    <property type="match status" value="1"/>
</dbReference>
<name>A0ABW0VE86_9ACTN</name>
<accession>A0ABW0VE86</accession>
<evidence type="ECO:0000313" key="2">
    <source>
        <dbReference type="EMBL" id="MFC5642760.1"/>
    </source>
</evidence>